<name>A0A402BF70_9CHLR</name>
<dbReference type="EMBL" id="BIFT01000002">
    <property type="protein sequence ID" value="GCE30035.1"/>
    <property type="molecule type" value="Genomic_DNA"/>
</dbReference>
<evidence type="ECO:0000313" key="1">
    <source>
        <dbReference type="EMBL" id="GCE30035.1"/>
    </source>
</evidence>
<dbReference type="Proteomes" id="UP000287171">
    <property type="component" value="Unassembled WGS sequence"/>
</dbReference>
<sequence>MSFHADLYVHPCPSCSRGVLPHMKKYNGERGFLPSPGFAIERVIFSVALGASGLRTTGARRTEISVPHFRGRRAV</sequence>
<accession>A0A402BF70</accession>
<keyword evidence="2" id="KW-1185">Reference proteome</keyword>
<protein>
    <submittedName>
        <fullName evidence="1">Uncharacterized protein</fullName>
    </submittedName>
</protein>
<reference evidence="2" key="1">
    <citation type="submission" date="2018-12" db="EMBL/GenBank/DDBJ databases">
        <title>Tengunoibacter tsumagoiensis gen. nov., sp. nov., Dictyobacter kobayashii sp. nov., D. alpinus sp. nov., and D. joshuensis sp. nov. and description of Dictyobacteraceae fam. nov. within the order Ktedonobacterales isolated from Tengu-no-mugimeshi.</title>
        <authorList>
            <person name="Wang C.M."/>
            <person name="Zheng Y."/>
            <person name="Sakai Y."/>
            <person name="Toyoda A."/>
            <person name="Minakuchi Y."/>
            <person name="Abe K."/>
            <person name="Yokota A."/>
            <person name="Yabe S."/>
        </authorList>
    </citation>
    <scope>NUCLEOTIDE SEQUENCE [LARGE SCALE GENOMIC DNA]</scope>
    <source>
        <strain evidence="2">Uno16</strain>
    </source>
</reference>
<comment type="caution">
    <text evidence="1">The sequence shown here is derived from an EMBL/GenBank/DDBJ whole genome shotgun (WGS) entry which is preliminary data.</text>
</comment>
<dbReference type="AlphaFoldDB" id="A0A402BF70"/>
<gene>
    <name evidence="1" type="ORF">KDA_55190</name>
</gene>
<proteinExistence type="predicted"/>
<evidence type="ECO:0000313" key="2">
    <source>
        <dbReference type="Proteomes" id="UP000287171"/>
    </source>
</evidence>
<organism evidence="1 2">
    <name type="scientific">Dictyobacter alpinus</name>
    <dbReference type="NCBI Taxonomy" id="2014873"/>
    <lineage>
        <taxon>Bacteria</taxon>
        <taxon>Bacillati</taxon>
        <taxon>Chloroflexota</taxon>
        <taxon>Ktedonobacteria</taxon>
        <taxon>Ktedonobacterales</taxon>
        <taxon>Dictyobacteraceae</taxon>
        <taxon>Dictyobacter</taxon>
    </lineage>
</organism>